<sequence>MAFICAPLSAVGFPGWGDPHRFTHLYNYDLGPTSRDSLARVTPPVITAAFAFDVPEGVAPWEFGQHLDTFLLGNATVTTNGRVRFGHGIFLFEDATDIFSASGPPPPPGDLPPAAAPVTIILTLPQSRETTPNTPPANPQSIVVNSILHADVALPRKDSPPKAKSPPASEASSALGESYSRLELTPDVDRGLQKLESVVEMMPETMRTVRVNGWTTMVGSPQIAVVHKIETDDDGIDARVGAEDGVLVTMDALPMTVPPTTPEDPSPMMLPRNRYPQFSHLARTCPQPPLHSLACAKALAGVGDSIHPREDS</sequence>
<gene>
    <name evidence="2" type="ORF">PYCCODRAFT_1464235</name>
</gene>
<evidence type="ECO:0000313" key="3">
    <source>
        <dbReference type="Proteomes" id="UP000193067"/>
    </source>
</evidence>
<evidence type="ECO:0000256" key="1">
    <source>
        <dbReference type="SAM" id="MobiDB-lite"/>
    </source>
</evidence>
<evidence type="ECO:0000313" key="2">
    <source>
        <dbReference type="EMBL" id="OSD06265.1"/>
    </source>
</evidence>
<dbReference type="EMBL" id="KZ084090">
    <property type="protein sequence ID" value="OSD06265.1"/>
    <property type="molecule type" value="Genomic_DNA"/>
</dbReference>
<feature type="region of interest" description="Disordered" evidence="1">
    <location>
        <begin position="155"/>
        <end position="182"/>
    </location>
</feature>
<feature type="compositionally biased region" description="Low complexity" evidence="1">
    <location>
        <begin position="165"/>
        <end position="174"/>
    </location>
</feature>
<protein>
    <submittedName>
        <fullName evidence="2">Uncharacterized protein</fullName>
    </submittedName>
</protein>
<name>A0A1Y2IYN2_TRAC3</name>
<dbReference type="OrthoDB" id="2750281at2759"/>
<dbReference type="Proteomes" id="UP000193067">
    <property type="component" value="Unassembled WGS sequence"/>
</dbReference>
<proteinExistence type="predicted"/>
<accession>A0A1Y2IYN2</accession>
<keyword evidence="3" id="KW-1185">Reference proteome</keyword>
<organism evidence="2 3">
    <name type="scientific">Trametes coccinea (strain BRFM310)</name>
    <name type="common">Pycnoporus coccineus</name>
    <dbReference type="NCBI Taxonomy" id="1353009"/>
    <lineage>
        <taxon>Eukaryota</taxon>
        <taxon>Fungi</taxon>
        <taxon>Dikarya</taxon>
        <taxon>Basidiomycota</taxon>
        <taxon>Agaricomycotina</taxon>
        <taxon>Agaricomycetes</taxon>
        <taxon>Polyporales</taxon>
        <taxon>Polyporaceae</taxon>
        <taxon>Trametes</taxon>
    </lineage>
</organism>
<reference evidence="2 3" key="1">
    <citation type="journal article" date="2015" name="Biotechnol. Biofuels">
        <title>Enhanced degradation of softwood versus hardwood by the white-rot fungus Pycnoporus coccineus.</title>
        <authorList>
            <person name="Couturier M."/>
            <person name="Navarro D."/>
            <person name="Chevret D."/>
            <person name="Henrissat B."/>
            <person name="Piumi F."/>
            <person name="Ruiz-Duenas F.J."/>
            <person name="Martinez A.T."/>
            <person name="Grigoriev I.V."/>
            <person name="Riley R."/>
            <person name="Lipzen A."/>
            <person name="Berrin J.G."/>
            <person name="Master E.R."/>
            <person name="Rosso M.N."/>
        </authorList>
    </citation>
    <scope>NUCLEOTIDE SEQUENCE [LARGE SCALE GENOMIC DNA]</scope>
    <source>
        <strain evidence="2 3">BRFM310</strain>
    </source>
</reference>
<dbReference type="AlphaFoldDB" id="A0A1Y2IYN2"/>